<dbReference type="GO" id="GO:0016020">
    <property type="term" value="C:membrane"/>
    <property type="evidence" value="ECO:0007669"/>
    <property type="project" value="UniProtKB-SubCell"/>
</dbReference>
<dbReference type="AlphaFoldDB" id="A0A6M4IUN0"/>
<dbReference type="InterPro" id="IPR002549">
    <property type="entry name" value="AI-2E-like"/>
</dbReference>
<evidence type="ECO:0000313" key="8">
    <source>
        <dbReference type="Proteomes" id="UP000500938"/>
    </source>
</evidence>
<evidence type="ECO:0000256" key="2">
    <source>
        <dbReference type="ARBA" id="ARBA00009773"/>
    </source>
</evidence>
<dbReference type="EMBL" id="CP053085">
    <property type="protein sequence ID" value="QJR37895.1"/>
    <property type="molecule type" value="Genomic_DNA"/>
</dbReference>
<comment type="subcellular location">
    <subcellularLocation>
        <location evidence="1">Membrane</location>
        <topology evidence="1">Multi-pass membrane protein</topology>
    </subcellularLocation>
</comment>
<reference evidence="7 8" key="1">
    <citation type="submission" date="2020-05" db="EMBL/GenBank/DDBJ databases">
        <title>Complete genome sequence of Gemmatimonas greenlandica TET16.</title>
        <authorList>
            <person name="Zeng Y."/>
        </authorList>
    </citation>
    <scope>NUCLEOTIDE SEQUENCE [LARGE SCALE GENOMIC DNA]</scope>
    <source>
        <strain evidence="7 8">TET16</strain>
    </source>
</reference>
<organism evidence="7 8">
    <name type="scientific">Gemmatimonas groenlandica</name>
    <dbReference type="NCBI Taxonomy" id="2732249"/>
    <lineage>
        <taxon>Bacteria</taxon>
        <taxon>Pseudomonadati</taxon>
        <taxon>Gemmatimonadota</taxon>
        <taxon>Gemmatimonadia</taxon>
        <taxon>Gemmatimonadales</taxon>
        <taxon>Gemmatimonadaceae</taxon>
        <taxon>Gemmatimonas</taxon>
    </lineage>
</organism>
<gene>
    <name evidence="7" type="ORF">HKW67_21380</name>
</gene>
<dbReference type="GO" id="GO:0055085">
    <property type="term" value="P:transmembrane transport"/>
    <property type="evidence" value="ECO:0007669"/>
    <property type="project" value="TreeGrafter"/>
</dbReference>
<feature type="transmembrane region" description="Helical" evidence="6">
    <location>
        <begin position="34"/>
        <end position="52"/>
    </location>
</feature>
<feature type="transmembrane region" description="Helical" evidence="6">
    <location>
        <begin position="157"/>
        <end position="179"/>
    </location>
</feature>
<feature type="transmembrane region" description="Helical" evidence="6">
    <location>
        <begin position="64"/>
        <end position="84"/>
    </location>
</feature>
<evidence type="ECO:0000313" key="7">
    <source>
        <dbReference type="EMBL" id="QJR37895.1"/>
    </source>
</evidence>
<comment type="similarity">
    <text evidence="2">Belongs to the autoinducer-2 exporter (AI-2E) (TC 2.A.86) family.</text>
</comment>
<proteinExistence type="inferred from homology"/>
<dbReference type="KEGG" id="ggr:HKW67_21380"/>
<evidence type="ECO:0000256" key="6">
    <source>
        <dbReference type="SAM" id="Phobius"/>
    </source>
</evidence>
<feature type="transmembrane region" description="Helical" evidence="6">
    <location>
        <begin position="210"/>
        <end position="231"/>
    </location>
</feature>
<evidence type="ECO:0000256" key="4">
    <source>
        <dbReference type="ARBA" id="ARBA00022989"/>
    </source>
</evidence>
<dbReference type="RefSeq" id="WP_171227331.1">
    <property type="nucleotide sequence ID" value="NZ_CP053085.1"/>
</dbReference>
<feature type="transmembrane region" description="Helical" evidence="6">
    <location>
        <begin position="275"/>
        <end position="297"/>
    </location>
</feature>
<dbReference type="PANTHER" id="PTHR21716:SF16">
    <property type="entry name" value="BLL1467 PROTEIN"/>
    <property type="match status" value="1"/>
</dbReference>
<dbReference type="Pfam" id="PF01594">
    <property type="entry name" value="AI-2E_transport"/>
    <property type="match status" value="1"/>
</dbReference>
<keyword evidence="4 6" id="KW-1133">Transmembrane helix</keyword>
<feature type="transmembrane region" description="Helical" evidence="6">
    <location>
        <begin position="303"/>
        <end position="327"/>
    </location>
</feature>
<protein>
    <submittedName>
        <fullName evidence="7">AI-2E family transporter</fullName>
    </submittedName>
</protein>
<dbReference type="PANTHER" id="PTHR21716">
    <property type="entry name" value="TRANSMEMBRANE PROTEIN"/>
    <property type="match status" value="1"/>
</dbReference>
<name>A0A6M4IUN0_9BACT</name>
<feature type="transmembrane region" description="Helical" evidence="6">
    <location>
        <begin position="9"/>
        <end position="28"/>
    </location>
</feature>
<keyword evidence="5 6" id="KW-0472">Membrane</keyword>
<evidence type="ECO:0000256" key="5">
    <source>
        <dbReference type="ARBA" id="ARBA00023136"/>
    </source>
</evidence>
<evidence type="ECO:0000256" key="1">
    <source>
        <dbReference type="ARBA" id="ARBA00004141"/>
    </source>
</evidence>
<evidence type="ECO:0000256" key="3">
    <source>
        <dbReference type="ARBA" id="ARBA00022692"/>
    </source>
</evidence>
<sequence length="370" mass="39006">MSAHRGRQLANATTALIVVAVLAVLYSLYFARAFLVPIAFALLLDFLLSPLVRLLGKARIPTPAGAAIVVLTLVGSIGFGAYQLGGTAQRFLDEAPQGIARAQAQIGKLLRPLARVSANAEKVAAVAGAPAPGKQPAQVVVVGPSMATRLAGTTQRFLGALLQILMLLFFLLAGGDLFLEKTISLLPLLTDKKKAVRIARDIESSVSTYLIANLGLNIVEGAIVGVALWAIGLPNALLWSLIVVAMEFIPFVGAIIMVGLLSLASLASFTDLPHILMVPGVYLIANFVQGNVVSTMVLGKRLALNSVALFVGLAFWFWIWGLPGAFIGVPLMSVFKICCDHIDSLAPFGELLGARADPKRPLTPSETIAV</sequence>
<feature type="transmembrane region" description="Helical" evidence="6">
    <location>
        <begin position="237"/>
        <end position="263"/>
    </location>
</feature>
<dbReference type="Proteomes" id="UP000500938">
    <property type="component" value="Chromosome"/>
</dbReference>
<accession>A0A6M4IUN0</accession>
<keyword evidence="3 6" id="KW-0812">Transmembrane</keyword>
<keyword evidence="8" id="KW-1185">Reference proteome</keyword>